<name>A0A1D2MCZ3_ORCCI</name>
<gene>
    <name evidence="1" type="ORF">Ocin01_15813</name>
</gene>
<organism evidence="1 2">
    <name type="scientific">Orchesella cincta</name>
    <name type="common">Springtail</name>
    <name type="synonym">Podura cincta</name>
    <dbReference type="NCBI Taxonomy" id="48709"/>
    <lineage>
        <taxon>Eukaryota</taxon>
        <taxon>Metazoa</taxon>
        <taxon>Ecdysozoa</taxon>
        <taxon>Arthropoda</taxon>
        <taxon>Hexapoda</taxon>
        <taxon>Collembola</taxon>
        <taxon>Entomobryomorpha</taxon>
        <taxon>Entomobryoidea</taxon>
        <taxon>Orchesellidae</taxon>
        <taxon>Orchesellinae</taxon>
        <taxon>Orchesella</taxon>
    </lineage>
</organism>
<proteinExistence type="predicted"/>
<protein>
    <submittedName>
        <fullName evidence="1">Uncharacterized protein</fullName>
    </submittedName>
</protein>
<dbReference type="AlphaFoldDB" id="A0A1D2MCZ3"/>
<dbReference type="Proteomes" id="UP000094527">
    <property type="component" value="Unassembled WGS sequence"/>
</dbReference>
<keyword evidence="2" id="KW-1185">Reference proteome</keyword>
<sequence>MLINRFYLHPLQPGCTKVKIRGSNVVMKIRPFSSPAYLPVVQNEALTSSQTTAFTSHHPSSMFQNGMKKGL</sequence>
<comment type="caution">
    <text evidence="1">The sequence shown here is derived from an EMBL/GenBank/DDBJ whole genome shotgun (WGS) entry which is preliminary data.</text>
</comment>
<evidence type="ECO:0000313" key="1">
    <source>
        <dbReference type="EMBL" id="ODM90868.1"/>
    </source>
</evidence>
<reference evidence="1 2" key="1">
    <citation type="journal article" date="2016" name="Genome Biol. Evol.">
        <title>Gene Family Evolution Reflects Adaptation to Soil Environmental Stressors in the Genome of the Collembolan Orchesella cincta.</title>
        <authorList>
            <person name="Faddeeva-Vakhrusheva A."/>
            <person name="Derks M.F."/>
            <person name="Anvar S.Y."/>
            <person name="Agamennone V."/>
            <person name="Suring W."/>
            <person name="Smit S."/>
            <person name="van Straalen N.M."/>
            <person name="Roelofs D."/>
        </authorList>
    </citation>
    <scope>NUCLEOTIDE SEQUENCE [LARGE SCALE GENOMIC DNA]</scope>
    <source>
        <tissue evidence="1">Mixed pool</tissue>
    </source>
</reference>
<accession>A0A1D2MCZ3</accession>
<dbReference type="EMBL" id="LJIJ01001764">
    <property type="protein sequence ID" value="ODM90868.1"/>
    <property type="molecule type" value="Genomic_DNA"/>
</dbReference>
<evidence type="ECO:0000313" key="2">
    <source>
        <dbReference type="Proteomes" id="UP000094527"/>
    </source>
</evidence>